<dbReference type="Gene3D" id="3.30.70.1230">
    <property type="entry name" value="Nucleotide cyclase"/>
    <property type="match status" value="1"/>
</dbReference>
<organism evidence="1 2">
    <name type="scientific">Amycolatopsis iheyensis</name>
    <dbReference type="NCBI Taxonomy" id="2945988"/>
    <lineage>
        <taxon>Bacteria</taxon>
        <taxon>Bacillati</taxon>
        <taxon>Actinomycetota</taxon>
        <taxon>Actinomycetes</taxon>
        <taxon>Pseudonocardiales</taxon>
        <taxon>Pseudonocardiaceae</taxon>
        <taxon>Amycolatopsis</taxon>
    </lineage>
</organism>
<dbReference type="InterPro" id="IPR029787">
    <property type="entry name" value="Nucleotide_cyclase"/>
</dbReference>
<sequence length="206" mass="22576">MSTSAHGTPRHRTILAVDVEGSTDRNNTGRAELRDVLYDVVDRACLAGGIRQAYRDKFVDRGDGLLCLVRPLDQVPKPVLLATVVPALSRLVADHNARKPESAFRLRVAVHAGEVHSDPRGLYGEDVDIACRLVDAPELKRFLRESSGPVVLVVSQEIHRSVVRHGYPGIDQRAFTQAVHAKLGAERLRGWLHHPAAAQPGEELTA</sequence>
<evidence type="ECO:0000313" key="1">
    <source>
        <dbReference type="EMBL" id="MCR6483397.1"/>
    </source>
</evidence>
<evidence type="ECO:0000313" key="2">
    <source>
        <dbReference type="Proteomes" id="UP001144096"/>
    </source>
</evidence>
<comment type="caution">
    <text evidence="1">The sequence shown here is derived from an EMBL/GenBank/DDBJ whole genome shotgun (WGS) entry which is preliminary data.</text>
</comment>
<keyword evidence="2" id="KW-1185">Reference proteome</keyword>
<protein>
    <recommendedName>
        <fullName evidence="3">Guanylate cyclase domain-containing protein</fullName>
    </recommendedName>
</protein>
<gene>
    <name evidence="1" type="ORF">M8542_11260</name>
</gene>
<accession>A0A9X2SI49</accession>
<proteinExistence type="predicted"/>
<reference evidence="1" key="1">
    <citation type="submission" date="2022-06" db="EMBL/GenBank/DDBJ databases">
        <title>Amycolatopsis iheyaensis sp. nov., a new species of the genus Amycolatopsis isolated from soil in Iheya island, Japan.</title>
        <authorList>
            <person name="Ngamcharungchit C."/>
            <person name="Kanto H."/>
            <person name="Take A."/>
            <person name="Intra B."/>
            <person name="Matsumoto A."/>
            <person name="Panbangred W."/>
            <person name="Inahashi Y."/>
        </authorList>
    </citation>
    <scope>NUCLEOTIDE SEQUENCE</scope>
    <source>
        <strain evidence="1">OK19-0408</strain>
    </source>
</reference>
<dbReference type="AlphaFoldDB" id="A0A9X2SI49"/>
<dbReference type="EMBL" id="JAMXQV010000004">
    <property type="protein sequence ID" value="MCR6483397.1"/>
    <property type="molecule type" value="Genomic_DNA"/>
</dbReference>
<dbReference type="RefSeq" id="WP_257920019.1">
    <property type="nucleotide sequence ID" value="NZ_JAMXQV010000004.1"/>
</dbReference>
<dbReference type="SUPFAM" id="SSF55073">
    <property type="entry name" value="Nucleotide cyclase"/>
    <property type="match status" value="1"/>
</dbReference>
<name>A0A9X2SI49_9PSEU</name>
<dbReference type="Proteomes" id="UP001144096">
    <property type="component" value="Unassembled WGS sequence"/>
</dbReference>
<evidence type="ECO:0008006" key="3">
    <source>
        <dbReference type="Google" id="ProtNLM"/>
    </source>
</evidence>